<feature type="region of interest" description="Disordered" evidence="1">
    <location>
        <begin position="434"/>
        <end position="453"/>
    </location>
</feature>
<protein>
    <submittedName>
        <fullName evidence="2">Integrating conjugative element protein</fullName>
    </submittedName>
</protein>
<name>A0ABY5TR53_9GAMM</name>
<gene>
    <name evidence="2" type="ORF">NYF23_04065</name>
</gene>
<evidence type="ECO:0000313" key="2">
    <source>
        <dbReference type="EMBL" id="UVW35794.1"/>
    </source>
</evidence>
<reference evidence="2" key="1">
    <citation type="submission" date="2022-08" db="EMBL/GenBank/DDBJ databases">
        <title>Catabolic pathway analysis in culturable SAR92 clade bacteria reveals their overlooked roles in DMSP degradation in coastal seas.</title>
        <authorList>
            <person name="He X."/>
            <person name="Zhang X."/>
            <person name="Zhang Y."/>
        </authorList>
    </citation>
    <scope>NUCLEOTIDE SEQUENCE</scope>
    <source>
        <strain evidence="2">H455</strain>
    </source>
</reference>
<accession>A0ABY5TR53</accession>
<dbReference type="InterPro" id="IPR021204">
    <property type="entry name" value="Integr_conj_element_PFL4711"/>
</dbReference>
<proteinExistence type="predicted"/>
<sequence length="453" mass="49049">MNNINHASVQRCHDYLVVIGLSLSLCVMCSSVLAEEAPNDDSLFYYKIGGGRDIAIPPSLNITTIDFSLNAQASALSCSGFDPMVAIESSMDNIRNGLDNAVNAIELAAAAAIANLPGYILQKANPGLYDLFQNALLRANEAFSLATKSCERIQYEISQNVNPYDEWITMSWGDSWKQSVGVGGANIHEAVEDAEDAPEDGIEWVGGIRQGGANQPPIHVLSDVASAGLNILSQRSPETQSDLPSSAPLYRHFTGPNEVDEWINEVLGEIEVGLCETCRRGALPGKGLIPHIEQTAEDIIPLLVSLVAGATQPTRENLEEVEAPGIAITLQVVLAIRNLPPQEQSILINKFSQEIAEARVMEEAMIIRRLLLAGRKEGYVAANKIAQNEITLALDELDSEIRNVIFEKNIRNQFVTSTVIELLLRDNATRQSSVNTPAAVSSDSRPLKNGGVQ</sequence>
<organism evidence="2 3">
    <name type="scientific">SAR92 clade bacterium H455</name>
    <dbReference type="NCBI Taxonomy" id="2974818"/>
    <lineage>
        <taxon>Bacteria</taxon>
        <taxon>Pseudomonadati</taxon>
        <taxon>Pseudomonadota</taxon>
        <taxon>Gammaproteobacteria</taxon>
        <taxon>Cellvibrionales</taxon>
        <taxon>Porticoccaceae</taxon>
        <taxon>SAR92 clade</taxon>
    </lineage>
</organism>
<dbReference type="NCBIfam" id="TIGR03755">
    <property type="entry name" value="conj_TIGR03755"/>
    <property type="match status" value="1"/>
</dbReference>
<keyword evidence="3" id="KW-1185">Reference proteome</keyword>
<evidence type="ECO:0000256" key="1">
    <source>
        <dbReference type="SAM" id="MobiDB-lite"/>
    </source>
</evidence>
<evidence type="ECO:0000313" key="3">
    <source>
        <dbReference type="Proteomes" id="UP001059934"/>
    </source>
</evidence>
<dbReference type="Proteomes" id="UP001059934">
    <property type="component" value="Chromosome"/>
</dbReference>
<feature type="compositionally biased region" description="Polar residues" evidence="1">
    <location>
        <begin position="434"/>
        <end position="444"/>
    </location>
</feature>
<dbReference type="EMBL" id="CP103416">
    <property type="protein sequence ID" value="UVW35794.1"/>
    <property type="molecule type" value="Genomic_DNA"/>
</dbReference>